<feature type="binding site" evidence="6">
    <location>
        <begin position="142"/>
        <end position="144"/>
    </location>
    <ligand>
        <name>substrate</name>
    </ligand>
</feature>
<reference evidence="7 8" key="1">
    <citation type="submission" date="2023-07" db="EMBL/GenBank/DDBJ databases">
        <title>Genomic Encyclopedia of Type Strains, Phase IV (KMG-IV): sequencing the most valuable type-strain genomes for metagenomic binning, comparative biology and taxonomic classification.</title>
        <authorList>
            <person name="Goeker M."/>
        </authorList>
    </citation>
    <scope>NUCLEOTIDE SEQUENCE [LARGE SCALE GENOMIC DNA]</scope>
    <source>
        <strain evidence="7 8">B6-8</strain>
    </source>
</reference>
<keyword evidence="8" id="KW-1185">Reference proteome</keyword>
<dbReference type="Pfam" id="PF04227">
    <property type="entry name" value="Indigoidine_A"/>
    <property type="match status" value="1"/>
</dbReference>
<sequence>MLETTSLILSDEVATAKAAGKPIVALETTIVTHGMPYPENIATALAVEDIVRAAGAVPATIAIMDGKIRVGLTAEELERLAGLKNVMKLSRADLAFALSTGRPGATTVAATMIAADLAGIRVFATGGIGGVHRGAETSFDVSADLHELARTPVAVVCAGAKALLDIPKTLEVLETLGVPVVTYGQDELPAFWSRQSGLPSPLRLDAAGEIAAFIAKRDELGLAGGVLVANPVPAADEIPADEMRAYIEQAIIDAERDKIRAKSVTPYVLGRILELTAGRSLVTNIALVKNNARLAAEIAAALA</sequence>
<evidence type="ECO:0000256" key="6">
    <source>
        <dbReference type="HAMAP-Rule" id="MF_01876"/>
    </source>
</evidence>
<evidence type="ECO:0000313" key="8">
    <source>
        <dbReference type="Proteomes" id="UP001241603"/>
    </source>
</evidence>
<evidence type="ECO:0000256" key="4">
    <source>
        <dbReference type="ARBA" id="ARBA00023239"/>
    </source>
</evidence>
<keyword evidence="1 6" id="KW-0479">Metal-binding</keyword>
<protein>
    <recommendedName>
        <fullName evidence="6">Pseudouridine-5'-phosphate glycosidase</fullName>
        <shortName evidence="6">PsiMP glycosidase</shortName>
        <ecNumber evidence="6">4.2.1.70</ecNumber>
    </recommendedName>
</protein>
<keyword evidence="2 6" id="KW-0378">Hydrolase</keyword>
<comment type="similarity">
    <text evidence="6">Belongs to the pseudouridine-5'-phosphate glycosidase family.</text>
</comment>
<name>A0ABU0HBI5_9HYPH</name>
<keyword evidence="4 6" id="KW-0456">Lyase</keyword>
<comment type="subunit">
    <text evidence="6">Homotrimer.</text>
</comment>
<evidence type="ECO:0000256" key="2">
    <source>
        <dbReference type="ARBA" id="ARBA00022801"/>
    </source>
</evidence>
<organism evidence="7 8">
    <name type="scientific">Kaistia dalseonensis</name>
    <dbReference type="NCBI Taxonomy" id="410840"/>
    <lineage>
        <taxon>Bacteria</taxon>
        <taxon>Pseudomonadati</taxon>
        <taxon>Pseudomonadota</taxon>
        <taxon>Alphaproteobacteria</taxon>
        <taxon>Hyphomicrobiales</taxon>
        <taxon>Kaistiaceae</taxon>
        <taxon>Kaistia</taxon>
    </lineage>
</organism>
<evidence type="ECO:0000313" key="7">
    <source>
        <dbReference type="EMBL" id="MDQ0439667.1"/>
    </source>
</evidence>
<dbReference type="RefSeq" id="WP_266350560.1">
    <property type="nucleotide sequence ID" value="NZ_JAPKNG010000006.1"/>
</dbReference>
<dbReference type="SUPFAM" id="SSF110581">
    <property type="entry name" value="Indigoidine synthase A-like"/>
    <property type="match status" value="1"/>
</dbReference>
<feature type="binding site" evidence="6">
    <location>
        <position position="108"/>
    </location>
    <ligand>
        <name>substrate</name>
    </ligand>
</feature>
<keyword evidence="3 6" id="KW-0464">Manganese</keyword>
<feature type="active site" description="Nucleophile" evidence="6">
    <location>
        <position position="161"/>
    </location>
</feature>
<evidence type="ECO:0000256" key="5">
    <source>
        <dbReference type="ARBA" id="ARBA00023295"/>
    </source>
</evidence>
<dbReference type="HAMAP" id="MF_01876">
    <property type="entry name" value="PsiMP_glycosidase"/>
    <property type="match status" value="1"/>
</dbReference>
<keyword evidence="5 6" id="KW-0326">Glycosidase</keyword>
<dbReference type="PANTHER" id="PTHR42909:SF1">
    <property type="entry name" value="CARBOHYDRATE KINASE PFKB DOMAIN-CONTAINING PROTEIN"/>
    <property type="match status" value="1"/>
</dbReference>
<comment type="catalytic activity">
    <reaction evidence="6">
        <text>D-ribose 5-phosphate + uracil = psi-UMP + H2O</text>
        <dbReference type="Rhea" id="RHEA:18337"/>
        <dbReference type="ChEBI" id="CHEBI:15377"/>
        <dbReference type="ChEBI" id="CHEBI:17568"/>
        <dbReference type="ChEBI" id="CHEBI:58380"/>
        <dbReference type="ChEBI" id="CHEBI:78346"/>
        <dbReference type="EC" id="4.2.1.70"/>
    </reaction>
</comment>
<comment type="function">
    <text evidence="6">Catalyzes the reversible cleavage of pseudouridine 5'-phosphate (PsiMP) to ribose 5-phosphate and uracil. Functions biologically in the cleavage direction, as part of a pseudouridine degradation pathway.</text>
</comment>
<proteinExistence type="inferred from homology"/>
<dbReference type="InterPro" id="IPR007342">
    <property type="entry name" value="PsuG"/>
</dbReference>
<dbReference type="PANTHER" id="PTHR42909">
    <property type="entry name" value="ZGC:136858"/>
    <property type="match status" value="1"/>
</dbReference>
<gene>
    <name evidence="6" type="primary">psuG</name>
    <name evidence="7" type="ORF">QO014_004073</name>
</gene>
<dbReference type="EMBL" id="JAUSVO010000006">
    <property type="protein sequence ID" value="MDQ0439667.1"/>
    <property type="molecule type" value="Genomic_DNA"/>
</dbReference>
<evidence type="ECO:0000256" key="1">
    <source>
        <dbReference type="ARBA" id="ARBA00022723"/>
    </source>
</evidence>
<dbReference type="GO" id="GO:0016798">
    <property type="term" value="F:hydrolase activity, acting on glycosyl bonds"/>
    <property type="evidence" value="ECO:0007669"/>
    <property type="project" value="UniProtKB-KW"/>
</dbReference>
<feature type="active site" description="Proton donor" evidence="6">
    <location>
        <position position="27"/>
    </location>
</feature>
<comment type="caution">
    <text evidence="7">The sequence shown here is derived from an EMBL/GenBank/DDBJ whole genome shotgun (WGS) entry which is preliminary data.</text>
</comment>
<dbReference type="EC" id="4.2.1.70" evidence="6"/>
<accession>A0ABU0HBI5</accession>
<feature type="binding site" evidence="6">
    <location>
        <position position="88"/>
    </location>
    <ligand>
        <name>substrate</name>
    </ligand>
</feature>
<dbReference type="Proteomes" id="UP001241603">
    <property type="component" value="Unassembled WGS sequence"/>
</dbReference>
<comment type="cofactor">
    <cofactor evidence="6">
        <name>Mn(2+)</name>
        <dbReference type="ChEBI" id="CHEBI:29035"/>
    </cofactor>
    <text evidence="6">Binds 1 Mn(2+) ion per subunit.</text>
</comment>
<evidence type="ECO:0000256" key="3">
    <source>
        <dbReference type="ARBA" id="ARBA00023211"/>
    </source>
</evidence>
<dbReference type="InterPro" id="IPR022830">
    <property type="entry name" value="Indigdn_synthA-like"/>
</dbReference>
<feature type="binding site" evidence="6">
    <location>
        <position position="140"/>
    </location>
    <ligand>
        <name>Mn(2+)</name>
        <dbReference type="ChEBI" id="CHEBI:29035"/>
    </ligand>
</feature>
<dbReference type="Gene3D" id="3.40.1790.10">
    <property type="entry name" value="Indigoidine synthase domain"/>
    <property type="match status" value="1"/>
</dbReference>